<sequence length="242" mass="27529">MRYNKEGLREEIRQALLVVPRTKGQLEGFENNGSSNSKYQKRPTREIVVGVDGEGNETTSRINAQPITTLACRTFKKSPMPLPPQAFKFTKLVRAMNNARTCVAEWLRYCYSDGAQLPSGEFLVELLAQFNSQEERSLRGSSSELIKHLALLACQQKRDEINAGTALLPQTKIARLAGKSEAAWNKRWSCRWNRLLGILNKFDQEGLDHVYEWGRSPKTTRRYANVPLQRRVQASTRSEMVA</sequence>
<protein>
    <submittedName>
        <fullName evidence="1">Phage anti-termination</fullName>
    </submittedName>
</protein>
<dbReference type="Pfam" id="PF06323">
    <property type="entry name" value="Phage_antiter_Q"/>
    <property type="match status" value="1"/>
</dbReference>
<evidence type="ECO:0000313" key="1">
    <source>
        <dbReference type="EMBL" id="AKN39644.1"/>
    </source>
</evidence>
<proteinExistence type="predicted"/>
<reference evidence="1" key="1">
    <citation type="journal article" date="2015" name="MBio">
        <title>Eco-Evolutionary Dynamics of Episomes among Ecologically Cohesive Bacterial Populations.</title>
        <authorList>
            <person name="Xue H."/>
            <person name="Cordero O.X."/>
            <person name="Camas F.M."/>
            <person name="Trimble W."/>
            <person name="Meyer F."/>
            <person name="Guglielmini J."/>
            <person name="Rocha E.P."/>
            <person name="Polz M.F."/>
        </authorList>
    </citation>
    <scope>NUCLEOTIDE SEQUENCE</scope>
    <source>
        <strain evidence="1">1F_97</strain>
    </source>
</reference>
<dbReference type="InterPro" id="IPR010455">
    <property type="entry name" value="Phage_82_GpQ"/>
</dbReference>
<name>A0A0H4A0F5_9VIBR</name>
<accession>A0A0H4A0F5</accession>
<dbReference type="AlphaFoldDB" id="A0A0H4A0F5"/>
<organism evidence="1">
    <name type="scientific">Vibrio sp. 1F_97</name>
    <dbReference type="NCBI Taxonomy" id="1652827"/>
    <lineage>
        <taxon>Bacteria</taxon>
        <taxon>Pseudomonadati</taxon>
        <taxon>Pseudomonadota</taxon>
        <taxon>Gammaproteobacteria</taxon>
        <taxon>Vibrionales</taxon>
        <taxon>Vibrionaceae</taxon>
        <taxon>Vibrio</taxon>
    </lineage>
</organism>
<dbReference type="EMBL" id="KP795655">
    <property type="protein sequence ID" value="AKN39644.1"/>
    <property type="molecule type" value="Genomic_DNA"/>
</dbReference>